<dbReference type="EMBL" id="JAUOPJ010000001">
    <property type="protein sequence ID" value="MDO6455490.1"/>
    <property type="molecule type" value="Genomic_DNA"/>
</dbReference>
<dbReference type="Proteomes" id="UP001169823">
    <property type="component" value="Unassembled WGS sequence"/>
</dbReference>
<keyword evidence="1" id="KW-0732">Signal</keyword>
<dbReference type="RefSeq" id="WP_303478635.1">
    <property type="nucleotide sequence ID" value="NZ_JAUOPJ010000001.1"/>
</dbReference>
<dbReference type="PROSITE" id="PS51781">
    <property type="entry name" value="SH3B"/>
    <property type="match status" value="1"/>
</dbReference>
<sequence length="119" mass="12605">MKFIPKSLFAAALSGLLVSAPVAGFAQNKPAAQQQTQGAFYVKPGVTLNARSGPGTKFGKIAAFQPGTKLSVVKRQGDWAQVKTDAGKLLWVFANYLTDSAPQAQKSAPAQHSDKPHRP</sequence>
<dbReference type="InterPro" id="IPR003646">
    <property type="entry name" value="SH3-like_bac-type"/>
</dbReference>
<feature type="domain" description="SH3b" evidence="2">
    <location>
        <begin position="37"/>
        <end position="101"/>
    </location>
</feature>
<dbReference type="Pfam" id="PF08239">
    <property type="entry name" value="SH3_3"/>
    <property type="match status" value="1"/>
</dbReference>
<name>A0AAW7XRU0_9RHOB</name>
<reference evidence="3" key="1">
    <citation type="submission" date="2023-07" db="EMBL/GenBank/DDBJ databases">
        <title>Genome content predicts the carbon catabolic preferences of heterotrophic bacteria.</title>
        <authorList>
            <person name="Gralka M."/>
        </authorList>
    </citation>
    <scope>NUCLEOTIDE SEQUENCE</scope>
    <source>
        <strain evidence="3">I2M02</strain>
    </source>
</reference>
<feature type="signal peptide" evidence="1">
    <location>
        <begin position="1"/>
        <end position="26"/>
    </location>
</feature>
<evidence type="ECO:0000313" key="3">
    <source>
        <dbReference type="EMBL" id="MDO6455490.1"/>
    </source>
</evidence>
<dbReference type="AlphaFoldDB" id="A0AAW7XRU0"/>
<evidence type="ECO:0000313" key="4">
    <source>
        <dbReference type="Proteomes" id="UP001169823"/>
    </source>
</evidence>
<comment type="caution">
    <text evidence="3">The sequence shown here is derived from an EMBL/GenBank/DDBJ whole genome shotgun (WGS) entry which is preliminary data.</text>
</comment>
<evidence type="ECO:0000259" key="2">
    <source>
        <dbReference type="PROSITE" id="PS51781"/>
    </source>
</evidence>
<gene>
    <name evidence="3" type="ORF">Q4494_00235</name>
</gene>
<accession>A0AAW7XRU0</accession>
<dbReference type="Gene3D" id="2.30.30.40">
    <property type="entry name" value="SH3 Domains"/>
    <property type="match status" value="1"/>
</dbReference>
<organism evidence="3 4">
    <name type="scientific">Celeribacter halophilus</name>
    <dbReference type="NCBI Taxonomy" id="576117"/>
    <lineage>
        <taxon>Bacteria</taxon>
        <taxon>Pseudomonadati</taxon>
        <taxon>Pseudomonadota</taxon>
        <taxon>Alphaproteobacteria</taxon>
        <taxon>Rhodobacterales</taxon>
        <taxon>Roseobacteraceae</taxon>
        <taxon>Celeribacter</taxon>
    </lineage>
</organism>
<feature type="chain" id="PRO_5044026663" evidence="1">
    <location>
        <begin position="27"/>
        <end position="119"/>
    </location>
</feature>
<dbReference type="SMART" id="SM00287">
    <property type="entry name" value="SH3b"/>
    <property type="match status" value="1"/>
</dbReference>
<proteinExistence type="predicted"/>
<protein>
    <submittedName>
        <fullName evidence="3">SH3 domain-containing protein</fullName>
    </submittedName>
</protein>
<evidence type="ECO:0000256" key="1">
    <source>
        <dbReference type="SAM" id="SignalP"/>
    </source>
</evidence>